<proteinExistence type="predicted"/>
<dbReference type="Proteomes" id="UP000654913">
    <property type="component" value="Chromosome 2"/>
</dbReference>
<reference evidence="2" key="2">
    <citation type="submission" date="2021-02" db="EMBL/GenBank/DDBJ databases">
        <title>Aspergillus puulaauensis MK2 genome sequence.</title>
        <authorList>
            <person name="Futagami T."/>
            <person name="Mori K."/>
            <person name="Kadooka C."/>
            <person name="Tanaka T."/>
        </authorList>
    </citation>
    <scope>NUCLEOTIDE SEQUENCE</scope>
    <source>
        <strain evidence="2">MK2</strain>
    </source>
</reference>
<keyword evidence="3" id="KW-1185">Reference proteome</keyword>
<evidence type="ECO:0000256" key="1">
    <source>
        <dbReference type="SAM" id="Phobius"/>
    </source>
</evidence>
<sequence>MAKDTALHLPLGLESVGWVLGLLTTSILYLFWSPKSQIPRPPVVNKYWWDFFQIKAKRDFDARAEDLIKLGLSKARAKSTERGVDDTGQSSLTATVASCV</sequence>
<dbReference type="RefSeq" id="XP_041553793.1">
    <property type="nucleotide sequence ID" value="XM_041700849.1"/>
</dbReference>
<organism evidence="2 3">
    <name type="scientific">Aspergillus puulaauensis</name>
    <dbReference type="NCBI Taxonomy" id="1220207"/>
    <lineage>
        <taxon>Eukaryota</taxon>
        <taxon>Fungi</taxon>
        <taxon>Dikarya</taxon>
        <taxon>Ascomycota</taxon>
        <taxon>Pezizomycotina</taxon>
        <taxon>Eurotiomycetes</taxon>
        <taxon>Eurotiomycetidae</taxon>
        <taxon>Eurotiales</taxon>
        <taxon>Aspergillaceae</taxon>
        <taxon>Aspergillus</taxon>
    </lineage>
</organism>
<name>A0A7R7XJ64_9EURO</name>
<evidence type="ECO:0000313" key="2">
    <source>
        <dbReference type="EMBL" id="BCS21599.1"/>
    </source>
</evidence>
<dbReference type="EMBL" id="AP024444">
    <property type="protein sequence ID" value="BCS21599.1"/>
    <property type="molecule type" value="Genomic_DNA"/>
</dbReference>
<keyword evidence="1" id="KW-0472">Membrane</keyword>
<dbReference type="AlphaFoldDB" id="A0A7R7XJ64"/>
<keyword evidence="1" id="KW-0812">Transmembrane</keyword>
<dbReference type="GeneID" id="64971604"/>
<keyword evidence="1" id="KW-1133">Transmembrane helix</keyword>
<evidence type="ECO:0000313" key="3">
    <source>
        <dbReference type="Proteomes" id="UP000654913"/>
    </source>
</evidence>
<feature type="transmembrane region" description="Helical" evidence="1">
    <location>
        <begin position="15"/>
        <end position="32"/>
    </location>
</feature>
<dbReference type="KEGG" id="apuu:APUU_22031S"/>
<protein>
    <submittedName>
        <fullName evidence="2">Uncharacterized protein</fullName>
    </submittedName>
</protein>
<accession>A0A7R7XJ64</accession>
<reference evidence="2" key="1">
    <citation type="submission" date="2021-01" db="EMBL/GenBank/DDBJ databases">
        <authorList>
            <consortium name="Aspergillus puulaauensis MK2 genome sequencing consortium"/>
            <person name="Kazuki M."/>
            <person name="Futagami T."/>
        </authorList>
    </citation>
    <scope>NUCLEOTIDE SEQUENCE</scope>
    <source>
        <strain evidence="2">MK2</strain>
    </source>
</reference>
<gene>
    <name evidence="2" type="ORF">APUU_22031S</name>
</gene>